<dbReference type="EMBL" id="SLVM01000008">
    <property type="protein sequence ID" value="TCM85230.1"/>
    <property type="molecule type" value="Genomic_DNA"/>
</dbReference>
<protein>
    <submittedName>
        <fullName evidence="1">SIR2-like protein</fullName>
    </submittedName>
</protein>
<proteinExistence type="predicted"/>
<accession>A0A4R1YVT0</accession>
<keyword evidence="2" id="KW-1185">Reference proteome</keyword>
<evidence type="ECO:0000313" key="2">
    <source>
        <dbReference type="Proteomes" id="UP000295277"/>
    </source>
</evidence>
<comment type="caution">
    <text evidence="1">The sequence shown here is derived from an EMBL/GenBank/DDBJ whole genome shotgun (WGS) entry which is preliminary data.</text>
</comment>
<dbReference type="OrthoDB" id="9802053at2"/>
<dbReference type="Pfam" id="PF13289">
    <property type="entry name" value="SIR2_2"/>
    <property type="match status" value="1"/>
</dbReference>
<dbReference type="RefSeq" id="WP_132694349.1">
    <property type="nucleotide sequence ID" value="NZ_SLVM01000008.1"/>
</dbReference>
<reference evidence="1 2" key="1">
    <citation type="submission" date="2019-03" db="EMBL/GenBank/DDBJ databases">
        <title>Genomic Encyclopedia of Type Strains, Phase IV (KMG-IV): sequencing the most valuable type-strain genomes for metagenomic binning, comparative biology and taxonomic classification.</title>
        <authorList>
            <person name="Goeker M."/>
        </authorList>
    </citation>
    <scope>NUCLEOTIDE SEQUENCE [LARGE SCALE GENOMIC DNA]</scope>
    <source>
        <strain evidence="1 2">DSM 21153</strain>
    </source>
</reference>
<evidence type="ECO:0000313" key="1">
    <source>
        <dbReference type="EMBL" id="TCM85230.1"/>
    </source>
</evidence>
<gene>
    <name evidence="1" type="ORF">EV216_10881</name>
</gene>
<dbReference type="AlphaFoldDB" id="A0A4R1YVT0"/>
<sequence>MGAESRLAKLLDQVAEGARVPYLGAGVAALAEGGAPASPRALCAAIETKVRAPKRASGNLWSVAQFVESRRFRKTLEQIVRDAFSVRPAPSALHRWIVRARPPLVVDAWYDGQILDAAVAEGMGDWGWVQGISRNGESRDIWTLAYDCTGALACEAPDPGWEMLVYKPHGLIRTGQSFLISDSDYVEVLTEIDIQSPIPDEVQARRTGRPFLFLGCRFDDQLLRIYARQIAKRSGQGHAAVIEGPLTRMEERFLDEMGIERLDLPLEAVTEALAAPA</sequence>
<organism evidence="1 2">
    <name type="scientific">Rhodovulum steppense</name>
    <dbReference type="NCBI Taxonomy" id="540251"/>
    <lineage>
        <taxon>Bacteria</taxon>
        <taxon>Pseudomonadati</taxon>
        <taxon>Pseudomonadota</taxon>
        <taxon>Alphaproteobacteria</taxon>
        <taxon>Rhodobacterales</taxon>
        <taxon>Paracoccaceae</taxon>
        <taxon>Rhodovulum</taxon>
    </lineage>
</organism>
<name>A0A4R1YVT0_9RHOB</name>
<dbReference type="Proteomes" id="UP000295277">
    <property type="component" value="Unassembled WGS sequence"/>
</dbReference>